<keyword evidence="3" id="KW-1185">Reference proteome</keyword>
<organism evidence="3 4">
    <name type="scientific">Globodera rostochiensis</name>
    <name type="common">Golden nematode worm</name>
    <name type="synonym">Heterodera rostochiensis</name>
    <dbReference type="NCBI Taxonomy" id="31243"/>
    <lineage>
        <taxon>Eukaryota</taxon>
        <taxon>Metazoa</taxon>
        <taxon>Ecdysozoa</taxon>
        <taxon>Nematoda</taxon>
        <taxon>Chromadorea</taxon>
        <taxon>Rhabditida</taxon>
        <taxon>Tylenchina</taxon>
        <taxon>Tylenchomorpha</taxon>
        <taxon>Tylenchoidea</taxon>
        <taxon>Heteroderidae</taxon>
        <taxon>Heteroderinae</taxon>
        <taxon>Globodera</taxon>
    </lineage>
</organism>
<dbReference type="AlphaFoldDB" id="A0A914HN84"/>
<feature type="transmembrane region" description="Helical" evidence="1">
    <location>
        <begin position="136"/>
        <end position="155"/>
    </location>
</feature>
<dbReference type="PANTHER" id="PTHR12892:SF15">
    <property type="entry name" value="POST-GPI ATTACHMENT TO PROTEINS FACTOR 2-LIKE"/>
    <property type="match status" value="1"/>
</dbReference>
<evidence type="ECO:0000313" key="4">
    <source>
        <dbReference type="WBParaSite" id="Gr19_v10_g2866.t1"/>
    </source>
</evidence>
<dbReference type="InterPro" id="IPR039545">
    <property type="entry name" value="PGAP2"/>
</dbReference>
<keyword evidence="1" id="KW-0812">Transmembrane</keyword>
<accession>A0A914HN84</accession>
<dbReference type="WBParaSite" id="Gr19_v10_g2866.t1">
    <property type="protein sequence ID" value="Gr19_v10_g2866.t1"/>
    <property type="gene ID" value="Gr19_v10_g2866"/>
</dbReference>
<feature type="transmembrane region" description="Helical" evidence="1">
    <location>
        <begin position="202"/>
        <end position="222"/>
    </location>
</feature>
<sequence length="310" mass="35858">MRFVCQFDYAILLSINLPLKYQTFVKMDEQNASDWRKGNSDKTLLPPKGNAIVVPMVPIERQQSPPGAPTAHFRLRTLCLIGALLPGVGCYVCLFYTFLFQSDRIRNFTSSHCPNVLSRFPPVSYSIGVWQPQKSFWLFVLFLHMPARLFFGFMYKSQFALGLSEYKNRSWYDKMVTAHVRLILLEMFGLVAVSIIDIDAQFVLHALAYFVWIASFNFNMLFNTILHHHSGIRKLRKSLEPLFYLKCAICYGVAYPLSVSTGFTYFGYLFTCNSLFYSLFSLAEYIIVGVNSLFYFMMIWEMEGSELELK</sequence>
<feature type="transmembrane region" description="Helical" evidence="1">
    <location>
        <begin position="176"/>
        <end position="196"/>
    </location>
</feature>
<dbReference type="GO" id="GO:0005789">
    <property type="term" value="C:endoplasmic reticulum membrane"/>
    <property type="evidence" value="ECO:0007669"/>
    <property type="project" value="TreeGrafter"/>
</dbReference>
<evidence type="ECO:0000313" key="3">
    <source>
        <dbReference type="Proteomes" id="UP000887572"/>
    </source>
</evidence>
<evidence type="ECO:0000256" key="1">
    <source>
        <dbReference type="SAM" id="Phobius"/>
    </source>
</evidence>
<dbReference type="Proteomes" id="UP000887572">
    <property type="component" value="Unplaced"/>
</dbReference>
<feature type="transmembrane region" description="Helical" evidence="1">
    <location>
        <begin position="243"/>
        <end position="270"/>
    </location>
</feature>
<feature type="domain" description="CWH43-like N-terminal" evidence="2">
    <location>
        <begin position="77"/>
        <end position="303"/>
    </location>
</feature>
<name>A0A914HN84_GLORO</name>
<dbReference type="GO" id="GO:0000139">
    <property type="term" value="C:Golgi membrane"/>
    <property type="evidence" value="ECO:0007669"/>
    <property type="project" value="InterPro"/>
</dbReference>
<dbReference type="PANTHER" id="PTHR12892">
    <property type="entry name" value="FGF RECEPTOR ACTIVATING PROTEIN 1"/>
    <property type="match status" value="1"/>
</dbReference>
<feature type="transmembrane region" description="Helical" evidence="1">
    <location>
        <begin position="78"/>
        <end position="99"/>
    </location>
</feature>
<dbReference type="Pfam" id="PF10277">
    <property type="entry name" value="Frag1"/>
    <property type="match status" value="1"/>
</dbReference>
<dbReference type="GO" id="GO:0006506">
    <property type="term" value="P:GPI anchor biosynthetic process"/>
    <property type="evidence" value="ECO:0007669"/>
    <property type="project" value="TreeGrafter"/>
</dbReference>
<proteinExistence type="predicted"/>
<protein>
    <submittedName>
        <fullName evidence="4">Post-GPI attachment to proteins factor 2</fullName>
    </submittedName>
</protein>
<dbReference type="InterPro" id="IPR019402">
    <property type="entry name" value="CWH43_N"/>
</dbReference>
<keyword evidence="1" id="KW-0472">Membrane</keyword>
<evidence type="ECO:0000259" key="2">
    <source>
        <dbReference type="Pfam" id="PF10277"/>
    </source>
</evidence>
<feature type="transmembrane region" description="Helical" evidence="1">
    <location>
        <begin position="276"/>
        <end position="300"/>
    </location>
</feature>
<reference evidence="4" key="1">
    <citation type="submission" date="2022-11" db="UniProtKB">
        <authorList>
            <consortium name="WormBaseParasite"/>
        </authorList>
    </citation>
    <scope>IDENTIFICATION</scope>
</reference>
<keyword evidence="1" id="KW-1133">Transmembrane helix</keyword>